<sequence>MNNCVAHKGGNYIVYHFNETTPGNKILDEGIHTGLETEGICNEVTFEFDNTLHMIRFKNVGGIFMKDIHKWNDKDNSWSKVFDLQGDINRKFAYPEGQTKLIYSGSTTEGMLYLVGELAETITIFSINMIDGTVVKETEMLDEENQRRFMTTHAVYHNGLVDVFGGRQGCGFMPIHGESLRFNLTTKSHKFVEFECDSEEHLGMSAISFVKYLPKHDAIIEGRSWRTCGRSRPMYDSNVWLLEKLTSDKPVWRRLTNKIPNGKDATENEIFFVTCDANEEVLLYGCKKKGIYVDKISFAKEVVPTHTLVPAFSMTDGDVQAFLMHGKLYLFTTTFYDQPTYNWGHRVLHNGSSLVVFDLENDQFDIKNIQKIPSLNCPEDCEEHLFVFNDQLHMITYSHHGAIKFKELYVFDFEKLEWYSKAKINDFLSLNGNDVTNKFDLIMANSTEDGFAYFAVIVDSSANLISLDITTGQIKIAISQILPEGPCPKLVSAVVANGNVDILSGTIGCGFLFQNAAVLRFNLKGKTLEMKAINADQAPCVGSSGPKHRQYIANQNCWLQMTGYNRKEMHSMVHDGSLYAIYQAGTESPVWKKFDNVITYTQAYQSDFVIYDSDRNRIIFGHPTIGLFFQYLKPKI</sequence>
<organism evidence="1 2">
    <name type="scientific">Rhabditophanes sp. KR3021</name>
    <dbReference type="NCBI Taxonomy" id="114890"/>
    <lineage>
        <taxon>Eukaryota</taxon>
        <taxon>Metazoa</taxon>
        <taxon>Ecdysozoa</taxon>
        <taxon>Nematoda</taxon>
        <taxon>Chromadorea</taxon>
        <taxon>Rhabditida</taxon>
        <taxon>Tylenchina</taxon>
        <taxon>Panagrolaimomorpha</taxon>
        <taxon>Strongyloidoidea</taxon>
        <taxon>Alloionematidae</taxon>
        <taxon>Rhabditophanes</taxon>
    </lineage>
</organism>
<dbReference type="WBParaSite" id="RSKR_0000743400.1">
    <property type="protein sequence ID" value="RSKR_0000743400.1"/>
    <property type="gene ID" value="RSKR_0000743400"/>
</dbReference>
<evidence type="ECO:0000313" key="1">
    <source>
        <dbReference type="Proteomes" id="UP000095286"/>
    </source>
</evidence>
<evidence type="ECO:0000313" key="2">
    <source>
        <dbReference type="WBParaSite" id="RSKR_0000743400.1"/>
    </source>
</evidence>
<dbReference type="Proteomes" id="UP000095286">
    <property type="component" value="Unplaced"/>
</dbReference>
<protein>
    <submittedName>
        <fullName evidence="2">Ion_trans domain-containing protein</fullName>
    </submittedName>
</protein>
<name>A0AC35U3X5_9BILA</name>
<proteinExistence type="predicted"/>
<reference evidence="2" key="1">
    <citation type="submission" date="2016-11" db="UniProtKB">
        <authorList>
            <consortium name="WormBaseParasite"/>
        </authorList>
    </citation>
    <scope>IDENTIFICATION</scope>
    <source>
        <strain evidence="2">KR3021</strain>
    </source>
</reference>
<accession>A0AC35U3X5</accession>